<feature type="transmembrane region" description="Helical" evidence="7">
    <location>
        <begin position="646"/>
        <end position="664"/>
    </location>
</feature>
<organism evidence="9 10">
    <name type="scientific">Monosiga brevicollis</name>
    <name type="common">Choanoflagellate</name>
    <dbReference type="NCBI Taxonomy" id="81824"/>
    <lineage>
        <taxon>Eukaryota</taxon>
        <taxon>Choanoflagellata</taxon>
        <taxon>Craspedida</taxon>
        <taxon>Salpingoecidae</taxon>
        <taxon>Monosiga</taxon>
    </lineage>
</organism>
<feature type="transmembrane region" description="Helical" evidence="7">
    <location>
        <begin position="609"/>
        <end position="626"/>
    </location>
</feature>
<dbReference type="GO" id="GO:0032021">
    <property type="term" value="C:NELF complex"/>
    <property type="evidence" value="ECO:0000318"/>
    <property type="project" value="GO_Central"/>
</dbReference>
<evidence type="ECO:0000256" key="3">
    <source>
        <dbReference type="ARBA" id="ARBA00022491"/>
    </source>
</evidence>
<evidence type="ECO:0000256" key="2">
    <source>
        <dbReference type="ARBA" id="ARBA00005726"/>
    </source>
</evidence>
<dbReference type="Pfam" id="PF03151">
    <property type="entry name" value="TPT"/>
    <property type="match status" value="1"/>
</dbReference>
<protein>
    <recommendedName>
        <fullName evidence="8">Sugar phosphate transporter domain-containing protein</fullName>
    </recommendedName>
</protein>
<dbReference type="PANTHER" id="PTHR12144">
    <property type="entry name" value="NEGATIVE ELONGATION FACTOR D"/>
    <property type="match status" value="1"/>
</dbReference>
<evidence type="ECO:0000256" key="7">
    <source>
        <dbReference type="SAM" id="Phobius"/>
    </source>
</evidence>
<keyword evidence="10" id="KW-1185">Reference proteome</keyword>
<feature type="transmembrane region" description="Helical" evidence="7">
    <location>
        <begin position="561"/>
        <end position="579"/>
    </location>
</feature>
<proteinExistence type="inferred from homology"/>
<dbReference type="Proteomes" id="UP000001357">
    <property type="component" value="Unassembled WGS sequence"/>
</dbReference>
<feature type="transmembrane region" description="Helical" evidence="7">
    <location>
        <begin position="534"/>
        <end position="555"/>
    </location>
</feature>
<comment type="similarity">
    <text evidence="2">Belongs to the NELF-D family.</text>
</comment>
<reference evidence="9 10" key="1">
    <citation type="journal article" date="2008" name="Nature">
        <title>The genome of the choanoflagellate Monosiga brevicollis and the origin of metazoans.</title>
        <authorList>
            <consortium name="JGI Sequencing"/>
            <person name="King N."/>
            <person name="Westbrook M.J."/>
            <person name="Young S.L."/>
            <person name="Kuo A."/>
            <person name="Abedin M."/>
            <person name="Chapman J."/>
            <person name="Fairclough S."/>
            <person name="Hellsten U."/>
            <person name="Isogai Y."/>
            <person name="Letunic I."/>
            <person name="Marr M."/>
            <person name="Pincus D."/>
            <person name="Putnam N."/>
            <person name="Rokas A."/>
            <person name="Wright K.J."/>
            <person name="Zuzow R."/>
            <person name="Dirks W."/>
            <person name="Good M."/>
            <person name="Goodstein D."/>
            <person name="Lemons D."/>
            <person name="Li W."/>
            <person name="Lyons J.B."/>
            <person name="Morris A."/>
            <person name="Nichols S."/>
            <person name="Richter D.J."/>
            <person name="Salamov A."/>
            <person name="Bork P."/>
            <person name="Lim W.A."/>
            <person name="Manning G."/>
            <person name="Miller W.T."/>
            <person name="McGinnis W."/>
            <person name="Shapiro H."/>
            <person name="Tjian R."/>
            <person name="Grigoriev I.V."/>
            <person name="Rokhsar D."/>
        </authorList>
    </citation>
    <scope>NUCLEOTIDE SEQUENCE [LARGE SCALE GENOMIC DNA]</scope>
    <source>
        <strain evidence="10">MX1 / ATCC 50154</strain>
    </source>
</reference>
<sequence>MRLQYLTSPASRTLTIWQQSGSIALVAEALDALIEKQQWRQLLLHLCDSAEESFFLNRALRRLSDAGHFEQVASMPRLEADLELFTDVVQKLVTSLYQTHDLEELKRRQQLLTKLACISLQSYAFVQSLLRGLSESSEGVHALLAESTADIILQQVQARGMSVGHIHALMQSKLHAPSESLSILSRLTQSSSLAMADVARLYRCYTDEREVTPPAGLLHNGLLLDNLLNIMFGGGFVNPEYRVYYATLLTWSKISPQLPLLNQLLCLACVEKAIAAYFPAEVTPADLEQDDQYLAHRNAIVTAHEILERATFVPSSIEKLRPTLDYAVVAQGLLHWMASSTADGGLVSKASSSGLVQLLLGLIDEIGERYPQMLTSCLQIVVGWLTVGTATDDSTGRQLHRRTAERLIVMVGRGYVSPVLEAVATQLAEACLPPFHVAFVSKVCPIFEQVIKQGPLAKTAVMESGGLVWLSLYIAMNLATTLLNKALLDTYQLPYPDMLVLLHYTCTFIGASVMVHGFRVIEPAKIDQSAHIKLFLFSVLFNVNILVSAVSLNMVSMAMHQIVRALTPMFTVIICSVWLSKSYSNNVLASLGVMFLGVSVYALKGEVSYTLFGLILTAFGAFLAALKGVVTNQFMVGDLKLHPFDLLQYMSGYAMAQMLITVLANGEMQACYDRVLETGTTETYLMIALNGSGAFLLNVVSFNANKKTSPLAMNIGGIAKQV</sequence>
<evidence type="ECO:0000256" key="4">
    <source>
        <dbReference type="ARBA" id="ARBA00023015"/>
    </source>
</evidence>
<evidence type="ECO:0000313" key="10">
    <source>
        <dbReference type="Proteomes" id="UP000001357"/>
    </source>
</evidence>
<keyword evidence="5" id="KW-0804">Transcription</keyword>
<keyword evidence="6" id="KW-0539">Nucleus</keyword>
<evidence type="ECO:0000259" key="8">
    <source>
        <dbReference type="Pfam" id="PF03151"/>
    </source>
</evidence>
<gene>
    <name evidence="9" type="ORF">MONBRDRAFT_29453</name>
</gene>
<dbReference type="GeneID" id="5895188"/>
<keyword evidence="7" id="KW-0472">Membrane</keyword>
<keyword evidence="4" id="KW-0805">Transcription regulation</keyword>
<dbReference type="InterPro" id="IPR004853">
    <property type="entry name" value="Sugar_P_trans_dom"/>
</dbReference>
<feature type="transmembrane region" description="Helical" evidence="7">
    <location>
        <begin position="500"/>
        <end position="522"/>
    </location>
</feature>
<dbReference type="InterPro" id="IPR006942">
    <property type="entry name" value="TH1"/>
</dbReference>
<comment type="subcellular location">
    <subcellularLocation>
        <location evidence="1">Nucleus</location>
    </subcellularLocation>
</comment>
<dbReference type="AlphaFoldDB" id="A9VB53"/>
<evidence type="ECO:0000256" key="5">
    <source>
        <dbReference type="ARBA" id="ARBA00023163"/>
    </source>
</evidence>
<keyword evidence="3" id="KW-0678">Repressor</keyword>
<dbReference type="GO" id="GO:0003723">
    <property type="term" value="F:RNA binding"/>
    <property type="evidence" value="ECO:0000318"/>
    <property type="project" value="GO_Central"/>
</dbReference>
<dbReference type="eggNOG" id="KOG1441">
    <property type="taxonomic scope" value="Eukaryota"/>
</dbReference>
<keyword evidence="7" id="KW-0812">Transmembrane</keyword>
<feature type="domain" description="Sugar phosphate transporter" evidence="8">
    <location>
        <begin position="471"/>
        <end position="722"/>
    </location>
</feature>
<evidence type="ECO:0000256" key="1">
    <source>
        <dbReference type="ARBA" id="ARBA00004123"/>
    </source>
</evidence>
<feature type="transmembrane region" description="Helical" evidence="7">
    <location>
        <begin position="684"/>
        <end position="704"/>
    </location>
</feature>
<accession>A9VB53</accession>
<dbReference type="PANTHER" id="PTHR12144:SF0">
    <property type="entry name" value="NEGATIVE ELONGATION FACTOR C_D"/>
    <property type="match status" value="1"/>
</dbReference>
<dbReference type="InParanoid" id="A9VB53"/>
<dbReference type="GO" id="GO:0034244">
    <property type="term" value="P:negative regulation of transcription elongation by RNA polymerase II"/>
    <property type="evidence" value="ECO:0000318"/>
    <property type="project" value="GO_Central"/>
</dbReference>
<evidence type="ECO:0000313" key="9">
    <source>
        <dbReference type="EMBL" id="EDQ85279.1"/>
    </source>
</evidence>
<name>A9VB53_MONBE</name>
<dbReference type="KEGG" id="mbr:MONBRDRAFT_29453"/>
<dbReference type="Pfam" id="PF04858">
    <property type="entry name" value="TH1"/>
    <property type="match status" value="1"/>
</dbReference>
<dbReference type="STRING" id="81824.A9VB53"/>
<feature type="transmembrane region" description="Helical" evidence="7">
    <location>
        <begin position="586"/>
        <end position="603"/>
    </location>
</feature>
<evidence type="ECO:0000256" key="6">
    <source>
        <dbReference type="ARBA" id="ARBA00023242"/>
    </source>
</evidence>
<keyword evidence="7" id="KW-1133">Transmembrane helix</keyword>
<dbReference type="FunCoup" id="A9VB53">
    <property type="interactions" value="1216"/>
</dbReference>
<dbReference type="RefSeq" id="XP_001749900.1">
    <property type="nucleotide sequence ID" value="XM_001749848.1"/>
</dbReference>
<dbReference type="EMBL" id="CH991575">
    <property type="protein sequence ID" value="EDQ85279.1"/>
    <property type="molecule type" value="Genomic_DNA"/>
</dbReference>